<name>A0A1H9VFG6_9SPHI</name>
<keyword evidence="1" id="KW-0472">Membrane</keyword>
<gene>
    <name evidence="2" type="ORF">SAMN04488023_1423</name>
</gene>
<proteinExistence type="predicted"/>
<accession>A0A1H9VFG6</accession>
<dbReference type="OrthoDB" id="798016at2"/>
<dbReference type="Proteomes" id="UP000199572">
    <property type="component" value="Unassembled WGS sequence"/>
</dbReference>
<sequence>MKFKIFIIIAILFYSCNMIGAGTHGLLKGYRYSISKKELETAVIKVIEKNPNIYRDTIDKDYYNDGITYLTIKIKNKDIENEYTFRYYGDQEDWKNSTYSEIFICYAYDKYGKGGSEGKGNFTKEQEKGLIDAFEMFFIDQLDRELNLNHIQDTGQ</sequence>
<dbReference type="PROSITE" id="PS51257">
    <property type="entry name" value="PROKAR_LIPOPROTEIN"/>
    <property type="match status" value="1"/>
</dbReference>
<organism evidence="2 3">
    <name type="scientific">Pedobacter rhizosphaerae</name>
    <dbReference type="NCBI Taxonomy" id="390241"/>
    <lineage>
        <taxon>Bacteria</taxon>
        <taxon>Pseudomonadati</taxon>
        <taxon>Bacteroidota</taxon>
        <taxon>Sphingobacteriia</taxon>
        <taxon>Sphingobacteriales</taxon>
        <taxon>Sphingobacteriaceae</taxon>
        <taxon>Pedobacter</taxon>
    </lineage>
</organism>
<dbReference type="AlphaFoldDB" id="A0A1H9VFG6"/>
<evidence type="ECO:0000313" key="2">
    <source>
        <dbReference type="EMBL" id="SES20013.1"/>
    </source>
</evidence>
<dbReference type="RefSeq" id="WP_090888635.1">
    <property type="nucleotide sequence ID" value="NZ_FOGG01000042.1"/>
</dbReference>
<feature type="transmembrane region" description="Helical" evidence="1">
    <location>
        <begin position="6"/>
        <end position="27"/>
    </location>
</feature>
<protein>
    <recommendedName>
        <fullName evidence="4">Lipoprotein</fullName>
    </recommendedName>
</protein>
<dbReference type="EMBL" id="FOGG01000042">
    <property type="protein sequence ID" value="SES20013.1"/>
    <property type="molecule type" value="Genomic_DNA"/>
</dbReference>
<keyword evidence="1" id="KW-1133">Transmembrane helix</keyword>
<evidence type="ECO:0008006" key="4">
    <source>
        <dbReference type="Google" id="ProtNLM"/>
    </source>
</evidence>
<evidence type="ECO:0000256" key="1">
    <source>
        <dbReference type="SAM" id="Phobius"/>
    </source>
</evidence>
<keyword evidence="1" id="KW-0812">Transmembrane</keyword>
<reference evidence="2 3" key="1">
    <citation type="submission" date="2016-10" db="EMBL/GenBank/DDBJ databases">
        <authorList>
            <person name="de Groot N.N."/>
        </authorList>
    </citation>
    <scope>NUCLEOTIDE SEQUENCE [LARGE SCALE GENOMIC DNA]</scope>
    <source>
        <strain evidence="2 3">DSM 18610</strain>
    </source>
</reference>
<keyword evidence="3" id="KW-1185">Reference proteome</keyword>
<evidence type="ECO:0000313" key="3">
    <source>
        <dbReference type="Proteomes" id="UP000199572"/>
    </source>
</evidence>